<evidence type="ECO:0000256" key="1">
    <source>
        <dbReference type="SAM" id="SignalP"/>
    </source>
</evidence>
<dbReference type="EMBL" id="JAMYWD010000012">
    <property type="protein sequence ID" value="KAJ4950761.1"/>
    <property type="molecule type" value="Genomic_DNA"/>
</dbReference>
<dbReference type="Proteomes" id="UP001141806">
    <property type="component" value="Unassembled WGS sequence"/>
</dbReference>
<keyword evidence="3" id="KW-1185">Reference proteome</keyword>
<gene>
    <name evidence="2" type="ORF">NE237_027593</name>
</gene>
<keyword evidence="1" id="KW-0732">Signal</keyword>
<sequence>MLSLWVLTSLAVSLPAPPESLPFLQTRNGEHTREILTLICYGKIMERSGKRSVTLTLICNGNKIRRGQGSKADVTFEKVVSYLFIFFYKCLSDLTDQIIIMYCFPIFFPSDPSTASHHLLKRSHGGSSLKFVLEANLGRFNKLVLKPRSGTCFQT</sequence>
<evidence type="ECO:0008006" key="4">
    <source>
        <dbReference type="Google" id="ProtNLM"/>
    </source>
</evidence>
<evidence type="ECO:0000313" key="3">
    <source>
        <dbReference type="Proteomes" id="UP001141806"/>
    </source>
</evidence>
<comment type="caution">
    <text evidence="2">The sequence shown here is derived from an EMBL/GenBank/DDBJ whole genome shotgun (WGS) entry which is preliminary data.</text>
</comment>
<dbReference type="AlphaFoldDB" id="A0A9Q0JT57"/>
<proteinExistence type="predicted"/>
<protein>
    <recommendedName>
        <fullName evidence="4">Secreted protein</fullName>
    </recommendedName>
</protein>
<accession>A0A9Q0JT57</accession>
<evidence type="ECO:0000313" key="2">
    <source>
        <dbReference type="EMBL" id="KAJ4950761.1"/>
    </source>
</evidence>
<feature type="signal peptide" evidence="1">
    <location>
        <begin position="1"/>
        <end position="15"/>
    </location>
</feature>
<feature type="chain" id="PRO_5040377800" description="Secreted protein" evidence="1">
    <location>
        <begin position="16"/>
        <end position="155"/>
    </location>
</feature>
<organism evidence="2 3">
    <name type="scientific">Protea cynaroides</name>
    <dbReference type="NCBI Taxonomy" id="273540"/>
    <lineage>
        <taxon>Eukaryota</taxon>
        <taxon>Viridiplantae</taxon>
        <taxon>Streptophyta</taxon>
        <taxon>Embryophyta</taxon>
        <taxon>Tracheophyta</taxon>
        <taxon>Spermatophyta</taxon>
        <taxon>Magnoliopsida</taxon>
        <taxon>Proteales</taxon>
        <taxon>Proteaceae</taxon>
        <taxon>Protea</taxon>
    </lineage>
</organism>
<reference evidence="2" key="1">
    <citation type="journal article" date="2023" name="Plant J.">
        <title>The genome of the king protea, Protea cynaroides.</title>
        <authorList>
            <person name="Chang J."/>
            <person name="Duong T.A."/>
            <person name="Schoeman C."/>
            <person name="Ma X."/>
            <person name="Roodt D."/>
            <person name="Barker N."/>
            <person name="Li Z."/>
            <person name="Van de Peer Y."/>
            <person name="Mizrachi E."/>
        </authorList>
    </citation>
    <scope>NUCLEOTIDE SEQUENCE</scope>
    <source>
        <tissue evidence="2">Young leaves</tissue>
    </source>
</reference>
<name>A0A9Q0JT57_9MAGN</name>